<evidence type="ECO:0000256" key="2">
    <source>
        <dbReference type="ARBA" id="ARBA00022670"/>
    </source>
</evidence>
<dbReference type="GO" id="GO:0006508">
    <property type="term" value="P:proteolysis"/>
    <property type="evidence" value="ECO:0007669"/>
    <property type="project" value="UniProtKB-KW"/>
</dbReference>
<dbReference type="Proteomes" id="UP001165122">
    <property type="component" value="Unassembled WGS sequence"/>
</dbReference>
<dbReference type="Gene3D" id="3.40.50.1820">
    <property type="entry name" value="alpha/beta hydrolase"/>
    <property type="match status" value="1"/>
</dbReference>
<dbReference type="OrthoDB" id="2130629at2759"/>
<keyword evidence="3 6" id="KW-0732">Signal</keyword>
<dbReference type="SUPFAM" id="SSF53474">
    <property type="entry name" value="alpha/beta-Hydrolases"/>
    <property type="match status" value="1"/>
</dbReference>
<dbReference type="PANTHER" id="PTHR11010">
    <property type="entry name" value="PROTEASE S28 PRO-X CARBOXYPEPTIDASE-RELATED"/>
    <property type="match status" value="1"/>
</dbReference>
<comment type="caution">
    <text evidence="7">The sequence shown here is derived from an EMBL/GenBank/DDBJ whole genome shotgun (WGS) entry which is preliminary data.</text>
</comment>
<keyword evidence="4" id="KW-0378">Hydrolase</keyword>
<name>A0A9W7AYQ6_9STRA</name>
<feature type="signal peptide" evidence="6">
    <location>
        <begin position="1"/>
        <end position="17"/>
    </location>
</feature>
<sequence length="501" mass="56069">MRYTLLLLSLLLHVSLSHPIRSAFPSRTQKSHAVPLHTPGMVVNCTEYFFEQQIDHFAPSPGTYQQRYFVNSEYYTPGGPMFFYLGNEADVTLYVNATGLIWENAEEFGALIVFAEHRYYGVSQLFPEDPLSNLQYLSTEQALMDYVTLISTLKSTYSFSSTDSVIGFGGSYGGMLASWARMKYPHVWDGAIAGSAPIVSFEDMTPGVDPNFYAEGVTYDVTTAAGASEFCEANLRKAFADTALTTLDPSTLRSALQLCDDDDTSDDDIGWSATFWLNEALSYMAMGNFPYPSTYILNGDGVLPAFPVRVACEYLSEDLTRDDKIDEWLIGLSNFAGVYYNYTSTLTCNKLSSPVNRESEIVNTLWNYQYCSQIFQLFGQGDDESDMFWDAPWDGDASAQSCVESNGIYPDRSHFALSYGNKADWAREASNIVWSQGEYDPWRGGGVQEDLNDSLIAVVIGEAAHHLDLFFSHEGDTDEVIAARKLEMDNVRKWIREKRGN</sequence>
<evidence type="ECO:0008006" key="9">
    <source>
        <dbReference type="Google" id="ProtNLM"/>
    </source>
</evidence>
<protein>
    <recommendedName>
        <fullName evidence="9">Lysosomal Pro-X carboxypeptidase</fullName>
    </recommendedName>
</protein>
<dbReference type="Pfam" id="PF05577">
    <property type="entry name" value="Peptidase_S28"/>
    <property type="match status" value="1"/>
</dbReference>
<evidence type="ECO:0000256" key="6">
    <source>
        <dbReference type="SAM" id="SignalP"/>
    </source>
</evidence>
<dbReference type="InterPro" id="IPR042269">
    <property type="entry name" value="Ser_carbopepase_S28_SKS"/>
</dbReference>
<dbReference type="GO" id="GO:0070008">
    <property type="term" value="F:serine-type exopeptidase activity"/>
    <property type="evidence" value="ECO:0007669"/>
    <property type="project" value="InterPro"/>
</dbReference>
<evidence type="ECO:0000256" key="5">
    <source>
        <dbReference type="ARBA" id="ARBA00023180"/>
    </source>
</evidence>
<evidence type="ECO:0000313" key="7">
    <source>
        <dbReference type="EMBL" id="GMH78991.1"/>
    </source>
</evidence>
<dbReference type="PANTHER" id="PTHR11010:SF38">
    <property type="entry name" value="LYSOSOMAL PRO-X CARBOXYPEPTIDASE"/>
    <property type="match status" value="1"/>
</dbReference>
<feature type="chain" id="PRO_5040772421" description="Lysosomal Pro-X carboxypeptidase" evidence="6">
    <location>
        <begin position="18"/>
        <end position="501"/>
    </location>
</feature>
<dbReference type="AlphaFoldDB" id="A0A9W7AYQ6"/>
<evidence type="ECO:0000256" key="4">
    <source>
        <dbReference type="ARBA" id="ARBA00022801"/>
    </source>
</evidence>
<dbReference type="EMBL" id="BRXW01000912">
    <property type="protein sequence ID" value="GMH78991.1"/>
    <property type="molecule type" value="Genomic_DNA"/>
</dbReference>
<evidence type="ECO:0000313" key="8">
    <source>
        <dbReference type="Proteomes" id="UP001165122"/>
    </source>
</evidence>
<keyword evidence="8" id="KW-1185">Reference proteome</keyword>
<dbReference type="Gene3D" id="1.20.120.980">
    <property type="entry name" value="Serine carboxypeptidase S28, SKS domain"/>
    <property type="match status" value="1"/>
</dbReference>
<organism evidence="7 8">
    <name type="scientific">Triparma laevis f. longispina</name>
    <dbReference type="NCBI Taxonomy" id="1714387"/>
    <lineage>
        <taxon>Eukaryota</taxon>
        <taxon>Sar</taxon>
        <taxon>Stramenopiles</taxon>
        <taxon>Ochrophyta</taxon>
        <taxon>Bolidophyceae</taxon>
        <taxon>Parmales</taxon>
        <taxon>Triparmaceae</taxon>
        <taxon>Triparma</taxon>
    </lineage>
</organism>
<evidence type="ECO:0000256" key="3">
    <source>
        <dbReference type="ARBA" id="ARBA00022729"/>
    </source>
</evidence>
<evidence type="ECO:0000256" key="1">
    <source>
        <dbReference type="ARBA" id="ARBA00011079"/>
    </source>
</evidence>
<proteinExistence type="inferred from homology"/>
<keyword evidence="5" id="KW-0325">Glycoprotein</keyword>
<keyword evidence="2" id="KW-0645">Protease</keyword>
<dbReference type="InterPro" id="IPR029058">
    <property type="entry name" value="AB_hydrolase_fold"/>
</dbReference>
<dbReference type="GO" id="GO:0008239">
    <property type="term" value="F:dipeptidyl-peptidase activity"/>
    <property type="evidence" value="ECO:0007669"/>
    <property type="project" value="TreeGrafter"/>
</dbReference>
<reference evidence="8" key="1">
    <citation type="journal article" date="2023" name="Commun. Biol.">
        <title>Genome analysis of Parmales, the sister group of diatoms, reveals the evolutionary specialization of diatoms from phago-mixotrophs to photoautotrophs.</title>
        <authorList>
            <person name="Ban H."/>
            <person name="Sato S."/>
            <person name="Yoshikawa S."/>
            <person name="Yamada K."/>
            <person name="Nakamura Y."/>
            <person name="Ichinomiya M."/>
            <person name="Sato N."/>
            <person name="Blanc-Mathieu R."/>
            <person name="Endo H."/>
            <person name="Kuwata A."/>
            <person name="Ogata H."/>
        </authorList>
    </citation>
    <scope>NUCLEOTIDE SEQUENCE [LARGE SCALE GENOMIC DNA]</scope>
    <source>
        <strain evidence="8">NIES 3700</strain>
    </source>
</reference>
<gene>
    <name evidence="7" type="ORF">TrLO_g7715</name>
</gene>
<comment type="similarity">
    <text evidence="1">Belongs to the peptidase S28 family.</text>
</comment>
<dbReference type="InterPro" id="IPR008758">
    <property type="entry name" value="Peptidase_S28"/>
</dbReference>
<accession>A0A9W7AYQ6</accession>